<organism evidence="2 3">
    <name type="scientific">Hyphomonas polymorpha PS728</name>
    <dbReference type="NCBI Taxonomy" id="1280954"/>
    <lineage>
        <taxon>Bacteria</taxon>
        <taxon>Pseudomonadati</taxon>
        <taxon>Pseudomonadota</taxon>
        <taxon>Alphaproteobacteria</taxon>
        <taxon>Hyphomonadales</taxon>
        <taxon>Hyphomonadaceae</taxon>
        <taxon>Hyphomonas</taxon>
    </lineage>
</organism>
<proteinExistence type="predicted"/>
<protein>
    <submittedName>
        <fullName evidence="2">Putative lipoprotein</fullName>
    </submittedName>
</protein>
<dbReference type="InterPro" id="IPR013783">
    <property type="entry name" value="Ig-like_fold"/>
</dbReference>
<sequence>PPPPPPPVNAAPTAQATATPAAPQEGQPFVLDASASTDPEGAALTYTWSQLSGPPVTLATPNQAVLQVTAAEVTEDTEAVFRVSVSDGDLSSIEDVSVTFENIAQTPAFATPLSLVALASFEDRPIGLMQFFSFPVLITEAEPGGEQRIVAVDFRVSNDTLDVTLAPLLSDTFPAPSAISFVNGRWGTQFSGLAIAQEERGEVQVYVEGTNNSRPLTFAQNFTVDAPCAVEINSSEFSFPHIVIGQRNTGFTVYLSFAMQPMELFQVVANGQSLCGLIVPEVPIGGSFHFSSPEGYVLRTILAFNSNTNNLEVYSGNQGFDSLSDPNAYSLSQMSPVALNSTTPLRLVKAKTFSTGRGPQVLALLLTDDQHEGTHRLVLAGFDENRNIVQRTYSWPIGIPSDVIMDDLDQNWVPEIVVISETSPQAIVFGPAGFLPGSFQLPPEAPSFLEIGLGARAARQSLSNWFSASSLVIAYPDKKEVRLYQPQSE</sequence>
<dbReference type="STRING" id="1280954.HPO_04080"/>
<evidence type="ECO:0000313" key="3">
    <source>
        <dbReference type="Proteomes" id="UP000027100"/>
    </source>
</evidence>
<gene>
    <name evidence="2" type="ORF">HPO_04080</name>
</gene>
<reference evidence="2 3" key="1">
    <citation type="journal article" date="2014" name="Antonie Van Leeuwenhoek">
        <title>Hyphomonas beringensis sp. nov. and Hyphomonas chukchiensis sp. nov., isolated from surface seawater of the Bering Sea and Chukchi Sea.</title>
        <authorList>
            <person name="Li C."/>
            <person name="Lai Q."/>
            <person name="Li G."/>
            <person name="Dong C."/>
            <person name="Wang J."/>
            <person name="Liao Y."/>
            <person name="Shao Z."/>
        </authorList>
    </citation>
    <scope>NUCLEOTIDE SEQUENCE [LARGE SCALE GENOMIC DNA]</scope>
    <source>
        <strain evidence="2 3">PS728</strain>
    </source>
</reference>
<feature type="non-terminal residue" evidence="2">
    <location>
        <position position="1"/>
    </location>
</feature>
<feature type="region of interest" description="Disordered" evidence="1">
    <location>
        <begin position="1"/>
        <end position="35"/>
    </location>
</feature>
<evidence type="ECO:0000313" key="2">
    <source>
        <dbReference type="EMBL" id="KCZ99535.1"/>
    </source>
</evidence>
<accession>A0A062VLK7</accession>
<evidence type="ECO:0000256" key="1">
    <source>
        <dbReference type="SAM" id="MobiDB-lite"/>
    </source>
</evidence>
<keyword evidence="2" id="KW-0449">Lipoprotein</keyword>
<dbReference type="eggNOG" id="COG3325">
    <property type="taxonomic scope" value="Bacteria"/>
</dbReference>
<name>A0A062VLK7_9PROT</name>
<feature type="compositionally biased region" description="Low complexity" evidence="1">
    <location>
        <begin position="10"/>
        <end position="23"/>
    </location>
</feature>
<comment type="caution">
    <text evidence="2">The sequence shown here is derived from an EMBL/GenBank/DDBJ whole genome shotgun (WGS) entry which is preliminary data.</text>
</comment>
<keyword evidence="3" id="KW-1185">Reference proteome</keyword>
<dbReference type="EMBL" id="ARYM01000004">
    <property type="protein sequence ID" value="KCZ99535.1"/>
    <property type="molecule type" value="Genomic_DNA"/>
</dbReference>
<dbReference type="RefSeq" id="WP_035594909.1">
    <property type="nucleotide sequence ID" value="NZ_ARYM01000004.1"/>
</dbReference>
<dbReference type="AlphaFoldDB" id="A0A062VLK7"/>
<dbReference type="Proteomes" id="UP000027100">
    <property type="component" value="Unassembled WGS sequence"/>
</dbReference>
<dbReference type="Pfam" id="PF22352">
    <property type="entry name" value="K319L-like_PKD"/>
    <property type="match status" value="1"/>
</dbReference>
<dbReference type="Gene3D" id="2.60.40.10">
    <property type="entry name" value="Immunoglobulins"/>
    <property type="match status" value="1"/>
</dbReference>
<dbReference type="PATRIC" id="fig|1280954.3.peg.828"/>